<dbReference type="GO" id="GO:0003720">
    <property type="term" value="F:telomerase activity"/>
    <property type="evidence" value="ECO:0007669"/>
    <property type="project" value="TreeGrafter"/>
</dbReference>
<name>A0A914VPP1_9BILA</name>
<protein>
    <submittedName>
        <fullName evidence="3">NACHT domain-containing protein</fullName>
    </submittedName>
</protein>
<feature type="domain" description="NACHT" evidence="1">
    <location>
        <begin position="366"/>
        <end position="457"/>
    </location>
</feature>
<dbReference type="GO" id="GO:0070034">
    <property type="term" value="F:telomerase RNA binding"/>
    <property type="evidence" value="ECO:0007669"/>
    <property type="project" value="TreeGrafter"/>
</dbReference>
<dbReference type="PANTHER" id="PTHR44791">
    <property type="entry name" value="TELOMERASE PROTEIN COMPONENT 1 TEP1"/>
    <property type="match status" value="1"/>
</dbReference>
<dbReference type="InterPro" id="IPR027417">
    <property type="entry name" value="P-loop_NTPase"/>
</dbReference>
<dbReference type="WBParaSite" id="PSAMB.scaffold2236size24431.g17005.t1">
    <property type="protein sequence ID" value="PSAMB.scaffold2236size24431.g17005.t1"/>
    <property type="gene ID" value="PSAMB.scaffold2236size24431.g17005"/>
</dbReference>
<accession>A0A914VPP1</accession>
<evidence type="ECO:0000313" key="2">
    <source>
        <dbReference type="Proteomes" id="UP000887566"/>
    </source>
</evidence>
<dbReference type="PANTHER" id="PTHR44791:SF1">
    <property type="entry name" value="TELOMERASE PROTEIN COMPONENT 1"/>
    <property type="match status" value="1"/>
</dbReference>
<sequence length="621" mass="69152">MPQDALYINVNLTPGGQADNRADTSAEDKSVYLRGFSDQLLRFVAERGNAGLLTYVDNIDKTYELGVSVVGQMSARRQQQLLSNIYPSMDALRADRFLTVRPVRIFISSTFHDMHGERDELVRSVFPRLQRELSKKTNGTLKICPIDLRWGVSVDHVSNQSALEQCLIEVTKCDLFVGVFGARYGWIPSKEQLLHAIKRNPLLSWLDDPKILASELSVTALEVMTFLKQFGSERALFFLRQADYSRIAEDKRSFFIESTDGMQRVAKLKKYISDSAPQHVHNYRTTGWIHSKGRTVCSGLEEFSNAVATQLLNACQPFVSRCLESKAINENDFVRNWRTVEEKAGCFTSAAVLGHVQSLLNKPSNKLVVLAGESGCGKTSLAADVAIAERNRQRSAVIPFLAFTKSLSSVQVTDYLTSVIDKIAIELTIEPRSNIAETMADIAKIGGRMVFVFDGLDTCQSLNSIIADFFDIANVTIVMTTSLNSAVCQLATKLGCTLVQIPGLPLAARKTMVRKELAEFGKRLGESAFDSQIRSFVSKRHADKPTYIKLACHYLRLFAYFDNIGMMITKLPSTIESLVREIVKQLELNCGKDLVGSLLGYLLVSPSRKCLFILLCCKSTI</sequence>
<reference evidence="3" key="1">
    <citation type="submission" date="2022-11" db="UniProtKB">
        <authorList>
            <consortium name="WormBaseParasite"/>
        </authorList>
    </citation>
    <scope>IDENTIFICATION</scope>
</reference>
<keyword evidence="2" id="KW-1185">Reference proteome</keyword>
<dbReference type="Pfam" id="PF13271">
    <property type="entry name" value="DUF4062"/>
    <property type="match status" value="1"/>
</dbReference>
<dbReference type="GO" id="GO:0005697">
    <property type="term" value="C:telomerase holoenzyme complex"/>
    <property type="evidence" value="ECO:0007669"/>
    <property type="project" value="TreeGrafter"/>
</dbReference>
<dbReference type="SUPFAM" id="SSF52540">
    <property type="entry name" value="P-loop containing nucleoside triphosphate hydrolases"/>
    <property type="match status" value="1"/>
</dbReference>
<dbReference type="AlphaFoldDB" id="A0A914VPP1"/>
<dbReference type="PROSITE" id="PS50837">
    <property type="entry name" value="NACHT"/>
    <property type="match status" value="1"/>
</dbReference>
<evidence type="ECO:0000259" key="1">
    <source>
        <dbReference type="PROSITE" id="PS50837"/>
    </source>
</evidence>
<dbReference type="InterPro" id="IPR025139">
    <property type="entry name" value="DUF4062"/>
</dbReference>
<dbReference type="Pfam" id="PF05729">
    <property type="entry name" value="NACHT"/>
    <property type="match status" value="1"/>
</dbReference>
<dbReference type="GO" id="GO:0000722">
    <property type="term" value="P:telomere maintenance via recombination"/>
    <property type="evidence" value="ECO:0007669"/>
    <property type="project" value="TreeGrafter"/>
</dbReference>
<dbReference type="InterPro" id="IPR007111">
    <property type="entry name" value="NACHT_NTPase"/>
</dbReference>
<organism evidence="2 3">
    <name type="scientific">Plectus sambesii</name>
    <dbReference type="NCBI Taxonomy" id="2011161"/>
    <lineage>
        <taxon>Eukaryota</taxon>
        <taxon>Metazoa</taxon>
        <taxon>Ecdysozoa</taxon>
        <taxon>Nematoda</taxon>
        <taxon>Chromadorea</taxon>
        <taxon>Plectida</taxon>
        <taxon>Plectina</taxon>
        <taxon>Plectoidea</taxon>
        <taxon>Plectidae</taxon>
        <taxon>Plectus</taxon>
    </lineage>
</organism>
<dbReference type="Gene3D" id="3.40.50.300">
    <property type="entry name" value="P-loop containing nucleotide triphosphate hydrolases"/>
    <property type="match status" value="1"/>
</dbReference>
<dbReference type="Proteomes" id="UP000887566">
    <property type="component" value="Unplaced"/>
</dbReference>
<evidence type="ECO:0000313" key="3">
    <source>
        <dbReference type="WBParaSite" id="PSAMB.scaffold2236size24431.g17005.t1"/>
    </source>
</evidence>
<dbReference type="InterPro" id="IPR052652">
    <property type="entry name" value="Telomerase_Complex_Comp"/>
</dbReference>
<proteinExistence type="predicted"/>